<keyword evidence="1" id="KW-1015">Disulfide bond</keyword>
<dbReference type="InterPro" id="IPR016187">
    <property type="entry name" value="CTDL_fold"/>
</dbReference>
<feature type="chain" id="PRO_5003404100" description="C-type lectin domain-containing protein" evidence="3">
    <location>
        <begin position="17"/>
        <end position="938"/>
    </location>
</feature>
<keyword evidence="2" id="KW-1133">Transmembrane helix</keyword>
<feature type="domain" description="C-type lectin" evidence="4">
    <location>
        <begin position="685"/>
        <end position="805"/>
    </location>
</feature>
<feature type="transmembrane region" description="Helical" evidence="2">
    <location>
        <begin position="277"/>
        <end position="301"/>
    </location>
</feature>
<dbReference type="InterPro" id="IPR050976">
    <property type="entry name" value="Snaclec"/>
</dbReference>
<feature type="domain" description="C-type lectin" evidence="4">
    <location>
        <begin position="465"/>
        <end position="575"/>
    </location>
</feature>
<dbReference type="EMBL" id="GL379833">
    <property type="protein sequence ID" value="EGT51335.1"/>
    <property type="molecule type" value="Genomic_DNA"/>
</dbReference>
<keyword evidence="6" id="KW-1185">Reference proteome</keyword>
<dbReference type="PANTHER" id="PTHR22991:SF44">
    <property type="entry name" value="C-TYPE LECTIN-RELATED"/>
    <property type="match status" value="1"/>
</dbReference>
<evidence type="ECO:0000313" key="5">
    <source>
        <dbReference type="EMBL" id="EGT51335.1"/>
    </source>
</evidence>
<organism evidence="6">
    <name type="scientific">Caenorhabditis brenneri</name>
    <name type="common">Nematode worm</name>
    <dbReference type="NCBI Taxonomy" id="135651"/>
    <lineage>
        <taxon>Eukaryota</taxon>
        <taxon>Metazoa</taxon>
        <taxon>Ecdysozoa</taxon>
        <taxon>Nematoda</taxon>
        <taxon>Chromadorea</taxon>
        <taxon>Rhabditida</taxon>
        <taxon>Rhabditina</taxon>
        <taxon>Rhabditomorpha</taxon>
        <taxon>Rhabditoidea</taxon>
        <taxon>Rhabditidae</taxon>
        <taxon>Peloderinae</taxon>
        <taxon>Caenorhabditis</taxon>
    </lineage>
</organism>
<evidence type="ECO:0000256" key="2">
    <source>
        <dbReference type="SAM" id="Phobius"/>
    </source>
</evidence>
<dbReference type="SUPFAM" id="SSF56436">
    <property type="entry name" value="C-type lectin-like"/>
    <property type="match status" value="6"/>
</dbReference>
<dbReference type="CDD" id="cd00037">
    <property type="entry name" value="CLECT"/>
    <property type="match status" value="6"/>
</dbReference>
<feature type="domain" description="C-type lectin" evidence="4">
    <location>
        <begin position="159"/>
        <end position="260"/>
    </location>
</feature>
<feature type="domain" description="C-type lectin" evidence="4">
    <location>
        <begin position="29"/>
        <end position="146"/>
    </location>
</feature>
<dbReference type="InterPro" id="IPR001304">
    <property type="entry name" value="C-type_lectin-like"/>
</dbReference>
<keyword evidence="2" id="KW-0812">Transmembrane</keyword>
<accession>G0N327</accession>
<protein>
    <recommendedName>
        <fullName evidence="4">C-type lectin domain-containing protein</fullName>
    </recommendedName>
</protein>
<dbReference type="SMART" id="SM00034">
    <property type="entry name" value="CLECT"/>
    <property type="match status" value="5"/>
</dbReference>
<gene>
    <name evidence="5" type="ORF">CAEBREN_08074</name>
</gene>
<keyword evidence="3" id="KW-0732">Signal</keyword>
<feature type="domain" description="C-type lectin" evidence="4">
    <location>
        <begin position="818"/>
        <end position="931"/>
    </location>
</feature>
<dbReference type="OMA" id="QTIDANC"/>
<evidence type="ECO:0000259" key="4">
    <source>
        <dbReference type="PROSITE" id="PS50041"/>
    </source>
</evidence>
<dbReference type="Pfam" id="PF00059">
    <property type="entry name" value="Lectin_C"/>
    <property type="match status" value="4"/>
</dbReference>
<evidence type="ECO:0000256" key="1">
    <source>
        <dbReference type="ARBA" id="ARBA00023157"/>
    </source>
</evidence>
<feature type="signal peptide" evidence="3">
    <location>
        <begin position="1"/>
        <end position="16"/>
    </location>
</feature>
<evidence type="ECO:0000313" key="6">
    <source>
        <dbReference type="Proteomes" id="UP000008068"/>
    </source>
</evidence>
<dbReference type="Proteomes" id="UP000008068">
    <property type="component" value="Unassembled WGS sequence"/>
</dbReference>
<dbReference type="AlphaFoldDB" id="G0N327"/>
<dbReference type="PANTHER" id="PTHR22991">
    <property type="entry name" value="PROTEIN CBG13490"/>
    <property type="match status" value="1"/>
</dbReference>
<dbReference type="STRING" id="135651.G0N327"/>
<dbReference type="eggNOG" id="KOG4297">
    <property type="taxonomic scope" value="Eukaryota"/>
</dbReference>
<dbReference type="InterPro" id="IPR016186">
    <property type="entry name" value="C-type_lectin-like/link_sf"/>
</dbReference>
<dbReference type="InParanoid" id="G0N327"/>
<evidence type="ECO:0000256" key="3">
    <source>
        <dbReference type="SAM" id="SignalP"/>
    </source>
</evidence>
<dbReference type="Gene3D" id="3.10.100.10">
    <property type="entry name" value="Mannose-Binding Protein A, subunit A"/>
    <property type="match status" value="6"/>
</dbReference>
<dbReference type="HOGENOM" id="CLU_312661_0_0_1"/>
<dbReference type="OrthoDB" id="5877913at2759"/>
<name>G0N327_CAEBE</name>
<reference evidence="6" key="1">
    <citation type="submission" date="2011-07" db="EMBL/GenBank/DDBJ databases">
        <authorList>
            <consortium name="Caenorhabditis brenneri Sequencing and Analysis Consortium"/>
            <person name="Wilson R.K."/>
        </authorList>
    </citation>
    <scope>NUCLEOTIDE SEQUENCE [LARGE SCALE GENOMIC DNA]</scope>
    <source>
        <strain evidence="6">PB2801</strain>
    </source>
</reference>
<keyword evidence="2" id="KW-0472">Membrane</keyword>
<feature type="transmembrane region" description="Helical" evidence="2">
    <location>
        <begin position="198"/>
        <end position="216"/>
    </location>
</feature>
<sequence length="938" mass="103641">MKLLILLIPLFQQISTEDICTSGFSYFPTFNKCWKAMTEELAQPDADEACRKLNGATLAMINSQIEYNALKSFLNNVVDNYNWIGLMCNGTTTASCHWTHDRGAAEDYYFKTGSLDPKTGECVYFDKSNRKLASMMCSYKTQFVCELPPTTTDSCNNNYNRNCYYVIQNSANYTDAQATCEESCGNLVSIHSELENRYVLSLFSSAGVVSLGGMAASKNYIIWNDFSVQLYNKIGEFEDGGCLFMNVGDDNSGVWHIDVCRPPSKFSFGYVRLHWKYFLAGAIFIALLITAFFLILFLVILKPSSSPSPVASTILPDVFSTVTNLLTVSTISTGTPVTVAQTTQTVVASTAKNPLPTVPTSTRTAVPLTTTVNKGSPGATTTVVPTASTQSVLSTVTSTLAPTVQSTSTKSIGNSTTAMGSTQHILSTLIPDSPTVTSTISMNISTTPGPTPDPNKVCATGFKLVNNKCWFLGPYTVYRDLGDSLCFNQAGSSLLSIKSAEENEKVAEFVAGQGIDKIWTGLKCFTNDTSSCVWDYGQGDVSGYSNFAVGSPNITIGTCVYYLAADKKWYSGVCDSDNWRYQMFCELPSTMRDTCKNNWNNNCYIENGQALFFSDAEDYCKQQCGTLLSIHTPLENRYVSSIYQLYYESRGGSLILGCVAPSQDMIIYNDYTPINTYNNLKNFTMDQNCVFFDIPSSNWYSGDYAEEECRGYNGATLVKVDSITKLKGIQQYLGDMLYRETWIGLYCNGTQPTDCYWTHDRGILDFDVFGKWSPNATTGNCVVMNVKDGIWSSRDCNQRTDSFCELPATTQDDCANNYDHHCYTLNQTSLSFSDAQRTCQQSCGNLVSIHSELENRYVSSVISQENGTVSLGGVAPSSRTILWSDSSMPAYNNINQYGHGYCLFTNVSSSYDGYGYWFSDLCSKKSWFVCKRSTGIKC</sequence>
<dbReference type="PROSITE" id="PS50041">
    <property type="entry name" value="C_TYPE_LECTIN_2"/>
    <property type="match status" value="5"/>
</dbReference>
<proteinExistence type="predicted"/>